<dbReference type="EMBL" id="FNOB01000040">
    <property type="protein sequence ID" value="SDX90106.1"/>
    <property type="molecule type" value="Genomic_DNA"/>
</dbReference>
<accession>A0A1H3FGK7</accession>
<dbReference type="SUPFAM" id="SSF52540">
    <property type="entry name" value="P-loop containing nucleoside triphosphate hydrolases"/>
    <property type="match status" value="1"/>
</dbReference>
<feature type="compositionally biased region" description="Low complexity" evidence="1">
    <location>
        <begin position="616"/>
        <end position="633"/>
    </location>
</feature>
<dbReference type="Gene3D" id="3.40.50.300">
    <property type="entry name" value="P-loop containing nucleotide triphosphate hydrolases"/>
    <property type="match status" value="1"/>
</dbReference>
<dbReference type="InterPro" id="IPR027417">
    <property type="entry name" value="P-loop_NTPase"/>
</dbReference>
<organism evidence="2 3">
    <name type="scientific">Allgaiera indica</name>
    <dbReference type="NCBI Taxonomy" id="765699"/>
    <lineage>
        <taxon>Bacteria</taxon>
        <taxon>Pseudomonadati</taxon>
        <taxon>Pseudomonadota</taxon>
        <taxon>Alphaproteobacteria</taxon>
        <taxon>Rhodobacterales</taxon>
        <taxon>Paracoccaceae</taxon>
        <taxon>Allgaiera</taxon>
    </lineage>
</organism>
<gene>
    <name evidence="2" type="ORF">SAMN05444006_1407</name>
</gene>
<name>A0A1H3FGK7_9RHOB</name>
<feature type="region of interest" description="Disordered" evidence="1">
    <location>
        <begin position="616"/>
        <end position="636"/>
    </location>
</feature>
<feature type="compositionally biased region" description="Low complexity" evidence="1">
    <location>
        <begin position="460"/>
        <end position="469"/>
    </location>
</feature>
<feature type="compositionally biased region" description="Polar residues" evidence="1">
    <location>
        <begin position="308"/>
        <end position="318"/>
    </location>
</feature>
<comment type="caution">
    <text evidence="2">The sequence shown here is derived from an EMBL/GenBank/DDBJ whole genome shotgun (WGS) entry which is preliminary data.</text>
</comment>
<feature type="compositionally biased region" description="Low complexity" evidence="1">
    <location>
        <begin position="210"/>
        <end position="257"/>
    </location>
</feature>
<dbReference type="Proteomes" id="UP000199541">
    <property type="component" value="Unassembled WGS sequence"/>
</dbReference>
<feature type="region of interest" description="Disordered" evidence="1">
    <location>
        <begin position="155"/>
        <end position="361"/>
    </location>
</feature>
<protein>
    <recommendedName>
        <fullName evidence="4">ATPase AAA-type core domain-containing protein</fullName>
    </recommendedName>
</protein>
<proteinExistence type="predicted"/>
<feature type="compositionally biased region" description="Polar residues" evidence="1">
    <location>
        <begin position="165"/>
        <end position="179"/>
    </location>
</feature>
<keyword evidence="3" id="KW-1185">Reference proteome</keyword>
<evidence type="ECO:0000313" key="3">
    <source>
        <dbReference type="Proteomes" id="UP000199541"/>
    </source>
</evidence>
<feature type="compositionally biased region" description="Low complexity" evidence="1">
    <location>
        <begin position="511"/>
        <end position="530"/>
    </location>
</feature>
<evidence type="ECO:0000256" key="1">
    <source>
        <dbReference type="SAM" id="MobiDB-lite"/>
    </source>
</evidence>
<dbReference type="RefSeq" id="WP_143037593.1">
    <property type="nucleotide sequence ID" value="NZ_FNOB01000040.1"/>
</dbReference>
<feature type="region of interest" description="Disordered" evidence="1">
    <location>
        <begin position="394"/>
        <end position="469"/>
    </location>
</feature>
<reference evidence="2 3" key="1">
    <citation type="submission" date="2016-10" db="EMBL/GenBank/DDBJ databases">
        <authorList>
            <person name="Varghese N."/>
            <person name="Submissions S."/>
        </authorList>
    </citation>
    <scope>NUCLEOTIDE SEQUENCE [LARGE SCALE GENOMIC DNA]</scope>
    <source>
        <strain evidence="2 3">DSM 24802</strain>
    </source>
</reference>
<evidence type="ECO:0008006" key="4">
    <source>
        <dbReference type="Google" id="ProtNLM"/>
    </source>
</evidence>
<sequence length="821" mass="81495">MENASRDRWLAPATEVVRHATRRAVNLGDGILKIPPMILDGPPGIGKSVRARRLAEMLGVPSSIVEASNENAGFAVSGVQRGWTSLPLVHLFPAVCSATQTRGIVLADKPVDPNSILESKLYDAFDGADGASLANGMNAAEGAAVDGAVTSDTLGSDPASVRNEGLTNTVATTASSTETRNSEALDATAPQAGTDPSQLSRGTPLRGGEDAPQFGDAADAPPPDAADVSGPAGSAGTAPNSTPGAAPATAPGAFNPAQAPVVDDGAGADRPSQDVDGTDAGVDDGGLPGPLDGSASEDAADGGETVTEDASSAESEGTATDEVEDPNAEGAVDESQTTLPEDGVVPGLSSETESPTIEPATPVAELSELVDDIVASVPDPILPQVPAIEDTVQPFTPPEAVEPPAIINPEEPSLPETPAVDDIPTVGDFTDSVEIPVPDTPPVTDQLPDPLDETAPPQVPEEVPAADTAADTVDAVTDAVTDPLADTAADTAEATVESTADTVAAGTAPLAEAVAPGAPAPGDGTDTPPDSDIVLDASLAGIDATAEVTLDPVEALVGDIDITAEADILTPDATPEPATDTAADTVDAVTAADTAEATVESTADTVAAGTAPLAEALAPGAPAPGDGTDTPPDSDIVLDASLAGIDATAEVTLDPVEALVGDIDITAEADILTPDATPEPATDTAADTVDAVTDAVTDPLADTTPVDASLNVAVMDDPVAIDAEIFTAPDIVLLDIDAAILTAADADAGSAGSDAHLYDLLLPDAETTPDPGMVEGDPALLENPDAALSTASYDLVDPAVDDLAAVAGSISTDLGGDLFRL</sequence>
<feature type="region of interest" description="Disordered" evidence="1">
    <location>
        <begin position="511"/>
        <end position="531"/>
    </location>
</feature>
<evidence type="ECO:0000313" key="2">
    <source>
        <dbReference type="EMBL" id="SDX90106.1"/>
    </source>
</evidence>